<dbReference type="AlphaFoldDB" id="A0A4Z1EK28"/>
<proteinExistence type="predicted"/>
<evidence type="ECO:0000313" key="3">
    <source>
        <dbReference type="Proteomes" id="UP000297777"/>
    </source>
</evidence>
<name>A0A4Z1EK28_9HELO</name>
<dbReference type="Proteomes" id="UP000297777">
    <property type="component" value="Unassembled WGS sequence"/>
</dbReference>
<protein>
    <submittedName>
        <fullName evidence="2">Uncharacterized protein</fullName>
    </submittedName>
</protein>
<gene>
    <name evidence="2" type="ORF">BTUL_0127g00120</name>
</gene>
<evidence type="ECO:0000313" key="2">
    <source>
        <dbReference type="EMBL" id="TGO10713.1"/>
    </source>
</evidence>
<evidence type="ECO:0000256" key="1">
    <source>
        <dbReference type="SAM" id="MobiDB-lite"/>
    </source>
</evidence>
<feature type="compositionally biased region" description="Basic and acidic residues" evidence="1">
    <location>
        <begin position="62"/>
        <end position="85"/>
    </location>
</feature>
<organism evidence="2 3">
    <name type="scientific">Botrytis tulipae</name>
    <dbReference type="NCBI Taxonomy" id="87230"/>
    <lineage>
        <taxon>Eukaryota</taxon>
        <taxon>Fungi</taxon>
        <taxon>Dikarya</taxon>
        <taxon>Ascomycota</taxon>
        <taxon>Pezizomycotina</taxon>
        <taxon>Leotiomycetes</taxon>
        <taxon>Helotiales</taxon>
        <taxon>Sclerotiniaceae</taxon>
        <taxon>Botrytis</taxon>
    </lineage>
</organism>
<reference evidence="2 3" key="1">
    <citation type="submission" date="2017-12" db="EMBL/GenBank/DDBJ databases">
        <title>Comparative genomics of Botrytis spp.</title>
        <authorList>
            <person name="Valero-Jimenez C.A."/>
            <person name="Tapia P."/>
            <person name="Veloso J."/>
            <person name="Silva-Moreno E."/>
            <person name="Staats M."/>
            <person name="Valdes J.H."/>
            <person name="Van Kan J.A.L."/>
        </authorList>
    </citation>
    <scope>NUCLEOTIDE SEQUENCE [LARGE SCALE GENOMIC DNA]</scope>
    <source>
        <strain evidence="2 3">Bt9001</strain>
    </source>
</reference>
<sequence length="500" mass="58411">MSDTGHIMADFRKACSELFYGVKLDESDKKVKTTPIDCSSKLQIQKASGWFYDLSRDEGENTKVFQDTEKGKSREMSSRRRDPSRKGAPGKVDRKRYSRRSRSRLRDLRKGICRENIDRGTKVYKDAFDLSWDDQIEENAMVLRKMYNMEINIAEYAARSLPEFLWIHMGNNYSGTMKLSEMLWKYWGENDKMFKKTPLHRLHSLTPRGVMSYMIEGLKELLYFRAGDCPIECEVMKYLNSETLSFCTTAKRPIHAESVDTSMFPMIKERFNKSGSSNSIEAAKNPCSNLLGCSTVTELPRTPQIDIRVSQNYVFVAALKYFVSKYLYSRDGPTPYTFCTLNQFLAFSNAKRNTEWYVGLSNRCQCKLGVHEWLEEFIYDISVQDLRIDRLKHPEHHSNHVKNMQEGKTKTPLYVISRLYLKFVVKGCFGEQTRPMGMILLQAFAMKWVHYTTLPFDEDDWEFRAVMSSLSDMPIMDLTDYLEKVLCKRVDRLIERSMDR</sequence>
<feature type="region of interest" description="Disordered" evidence="1">
    <location>
        <begin position="62"/>
        <end position="103"/>
    </location>
</feature>
<feature type="compositionally biased region" description="Basic residues" evidence="1">
    <location>
        <begin position="93"/>
        <end position="103"/>
    </location>
</feature>
<accession>A0A4Z1EK28</accession>
<dbReference type="OrthoDB" id="3527612at2759"/>
<comment type="caution">
    <text evidence="2">The sequence shown here is derived from an EMBL/GenBank/DDBJ whole genome shotgun (WGS) entry which is preliminary data.</text>
</comment>
<keyword evidence="3" id="KW-1185">Reference proteome</keyword>
<dbReference type="EMBL" id="PQXH01000127">
    <property type="protein sequence ID" value="TGO10713.1"/>
    <property type="molecule type" value="Genomic_DNA"/>
</dbReference>